<evidence type="ECO:0000313" key="5">
    <source>
        <dbReference type="Proteomes" id="UP000008312"/>
    </source>
</evidence>
<keyword evidence="2" id="KW-0732">Signal</keyword>
<dbReference type="AlphaFoldDB" id="D8M7R6"/>
<dbReference type="SUPFAM" id="SSF52833">
    <property type="entry name" value="Thioredoxin-like"/>
    <property type="match status" value="1"/>
</dbReference>
<evidence type="ECO:0000313" key="4">
    <source>
        <dbReference type="EMBL" id="CBK24105.2"/>
    </source>
</evidence>
<keyword evidence="1" id="KW-0472">Membrane</keyword>
<dbReference type="Proteomes" id="UP000008312">
    <property type="component" value="Unassembled WGS sequence"/>
</dbReference>
<dbReference type="PROSITE" id="PS51352">
    <property type="entry name" value="THIOREDOXIN_2"/>
    <property type="match status" value="1"/>
</dbReference>
<dbReference type="GO" id="GO:0034976">
    <property type="term" value="P:response to endoplasmic reticulum stress"/>
    <property type="evidence" value="ECO:0007669"/>
    <property type="project" value="TreeGrafter"/>
</dbReference>
<dbReference type="InterPro" id="IPR036249">
    <property type="entry name" value="Thioredoxin-like_sf"/>
</dbReference>
<dbReference type="InParanoid" id="D8M7R6"/>
<dbReference type="InterPro" id="IPR013766">
    <property type="entry name" value="Thioredoxin_domain"/>
</dbReference>
<dbReference type="GO" id="GO:0015035">
    <property type="term" value="F:protein-disulfide reductase activity"/>
    <property type="evidence" value="ECO:0007669"/>
    <property type="project" value="TreeGrafter"/>
</dbReference>
<organism evidence="4">
    <name type="scientific">Blastocystis hominis</name>
    <dbReference type="NCBI Taxonomy" id="12968"/>
    <lineage>
        <taxon>Eukaryota</taxon>
        <taxon>Sar</taxon>
        <taxon>Stramenopiles</taxon>
        <taxon>Bigyra</taxon>
        <taxon>Opalozoa</taxon>
        <taxon>Opalinata</taxon>
        <taxon>Blastocystidae</taxon>
        <taxon>Blastocystis</taxon>
    </lineage>
</organism>
<dbReference type="PANTHER" id="PTHR45815:SF3">
    <property type="entry name" value="PROTEIN DISULFIDE-ISOMERASE A6"/>
    <property type="match status" value="1"/>
</dbReference>
<dbReference type="OrthoDB" id="427280at2759"/>
<evidence type="ECO:0000256" key="1">
    <source>
        <dbReference type="SAM" id="Phobius"/>
    </source>
</evidence>
<sequence>MTWGFRLFSFAILLGLSFSSDLIVLNDANFSSNVIVNSSDVWFIRFYAPWCIHCKRMEKDWEQTATLLKGEIKVGNLDATTELETASQFRIRGYPTVLLIYKSSVFMYGGSRQASDMAEKARKAKSVLLENGGIPDGFSSYLKYEPKENKSVQPISKTNLRVKRPNLPVKAALSTLQILLMSLFLLIIICVVLFLRYVSISSREEGEDFEGPEAESFLSYHEHKL</sequence>
<feature type="domain" description="Thioredoxin" evidence="3">
    <location>
        <begin position="1"/>
        <end position="126"/>
    </location>
</feature>
<evidence type="ECO:0000259" key="3">
    <source>
        <dbReference type="PROSITE" id="PS51352"/>
    </source>
</evidence>
<feature type="transmembrane region" description="Helical" evidence="1">
    <location>
        <begin position="171"/>
        <end position="195"/>
    </location>
</feature>
<evidence type="ECO:0000256" key="2">
    <source>
        <dbReference type="SAM" id="SignalP"/>
    </source>
</evidence>
<gene>
    <name evidence="4" type="ORF">GSBLH_T00003877001</name>
</gene>
<keyword evidence="5" id="KW-1185">Reference proteome</keyword>
<dbReference type="GO" id="GO:0005788">
    <property type="term" value="C:endoplasmic reticulum lumen"/>
    <property type="evidence" value="ECO:0007669"/>
    <property type="project" value="TreeGrafter"/>
</dbReference>
<name>D8M7R6_BLAHO</name>
<protein>
    <recommendedName>
        <fullName evidence="3">Thioredoxin domain-containing protein</fullName>
    </recommendedName>
</protein>
<accession>D8M7R6</accession>
<dbReference type="GeneID" id="24920938"/>
<dbReference type="Pfam" id="PF00085">
    <property type="entry name" value="Thioredoxin"/>
    <property type="match status" value="1"/>
</dbReference>
<keyword evidence="1" id="KW-0812">Transmembrane</keyword>
<dbReference type="PANTHER" id="PTHR45815">
    <property type="entry name" value="PROTEIN DISULFIDE-ISOMERASE A6"/>
    <property type="match status" value="1"/>
</dbReference>
<dbReference type="EMBL" id="FN668672">
    <property type="protein sequence ID" value="CBK24105.2"/>
    <property type="molecule type" value="Genomic_DNA"/>
</dbReference>
<proteinExistence type="predicted"/>
<dbReference type="RefSeq" id="XP_012898153.1">
    <property type="nucleotide sequence ID" value="XM_013042699.1"/>
</dbReference>
<keyword evidence="1" id="KW-1133">Transmembrane helix</keyword>
<feature type="signal peptide" evidence="2">
    <location>
        <begin position="1"/>
        <end position="19"/>
    </location>
</feature>
<feature type="chain" id="PRO_5003117767" description="Thioredoxin domain-containing protein" evidence="2">
    <location>
        <begin position="20"/>
        <end position="225"/>
    </location>
</feature>
<reference evidence="4" key="1">
    <citation type="submission" date="2010-02" db="EMBL/GenBank/DDBJ databases">
        <title>Sequencing and annotation of the Blastocystis hominis genome.</title>
        <authorList>
            <person name="Wincker P."/>
        </authorList>
    </citation>
    <scope>NUCLEOTIDE SEQUENCE</scope>
    <source>
        <strain evidence="4">Singapore isolate B</strain>
    </source>
</reference>
<dbReference type="Gene3D" id="3.40.30.10">
    <property type="entry name" value="Glutaredoxin"/>
    <property type="match status" value="1"/>
</dbReference>